<dbReference type="Gene3D" id="3.90.1750.20">
    <property type="entry name" value="Putative Large Serine Recombinase, Chain B, Domain 2"/>
    <property type="match status" value="1"/>
</dbReference>
<name>A0A2M7QGV8_9BACT</name>
<evidence type="ECO:0000313" key="4">
    <source>
        <dbReference type="EMBL" id="PIY71577.1"/>
    </source>
</evidence>
<dbReference type="InterPro" id="IPR006119">
    <property type="entry name" value="Resolv_N"/>
</dbReference>
<evidence type="ECO:0000256" key="1">
    <source>
        <dbReference type="SAM" id="Coils"/>
    </source>
</evidence>
<dbReference type="InterPro" id="IPR038109">
    <property type="entry name" value="DNA_bind_recomb_sf"/>
</dbReference>
<dbReference type="Proteomes" id="UP000229401">
    <property type="component" value="Unassembled WGS sequence"/>
</dbReference>
<evidence type="ECO:0000313" key="5">
    <source>
        <dbReference type="Proteomes" id="UP000229401"/>
    </source>
</evidence>
<gene>
    <name evidence="4" type="ORF">COY87_05430</name>
</gene>
<organism evidence="4 5">
    <name type="scientific">Candidatus Roizmanbacteria bacterium CG_4_10_14_0_8_um_filter_33_9</name>
    <dbReference type="NCBI Taxonomy" id="1974826"/>
    <lineage>
        <taxon>Bacteria</taxon>
        <taxon>Candidatus Roizmaniibacteriota</taxon>
    </lineage>
</organism>
<dbReference type="SUPFAM" id="SSF53041">
    <property type="entry name" value="Resolvase-like"/>
    <property type="match status" value="1"/>
</dbReference>
<dbReference type="SMART" id="SM00857">
    <property type="entry name" value="Resolvase"/>
    <property type="match status" value="1"/>
</dbReference>
<dbReference type="InterPro" id="IPR036162">
    <property type="entry name" value="Resolvase-like_N_sf"/>
</dbReference>
<feature type="coiled-coil region" evidence="1">
    <location>
        <begin position="366"/>
        <end position="393"/>
    </location>
</feature>
<dbReference type="PROSITE" id="PS51737">
    <property type="entry name" value="RECOMBINASE_DNA_BIND"/>
    <property type="match status" value="1"/>
</dbReference>
<dbReference type="PROSITE" id="PS51736">
    <property type="entry name" value="RECOMBINASES_3"/>
    <property type="match status" value="1"/>
</dbReference>
<feature type="domain" description="Recombinase" evidence="3">
    <location>
        <begin position="157"/>
        <end position="271"/>
    </location>
</feature>
<dbReference type="Gene3D" id="3.40.50.1390">
    <property type="entry name" value="Resolvase, N-terminal catalytic domain"/>
    <property type="match status" value="1"/>
</dbReference>
<accession>A0A2M7QGV8</accession>
<dbReference type="InterPro" id="IPR011109">
    <property type="entry name" value="DNA_bind_recombinase_dom"/>
</dbReference>
<keyword evidence="1" id="KW-0175">Coiled coil</keyword>
<comment type="caution">
    <text evidence="4">The sequence shown here is derived from an EMBL/GenBank/DDBJ whole genome shotgun (WGS) entry which is preliminary data.</text>
</comment>
<evidence type="ECO:0000259" key="2">
    <source>
        <dbReference type="PROSITE" id="PS51736"/>
    </source>
</evidence>
<proteinExistence type="predicted"/>
<feature type="domain" description="Resolvase/invertase-type recombinase catalytic" evidence="2">
    <location>
        <begin position="3"/>
        <end position="150"/>
    </location>
</feature>
<dbReference type="PANTHER" id="PTHR30461:SF23">
    <property type="entry name" value="DNA RECOMBINASE-RELATED"/>
    <property type="match status" value="1"/>
</dbReference>
<dbReference type="GO" id="GO:0000150">
    <property type="term" value="F:DNA strand exchange activity"/>
    <property type="evidence" value="ECO:0007669"/>
    <property type="project" value="InterPro"/>
</dbReference>
<dbReference type="InterPro" id="IPR050639">
    <property type="entry name" value="SSR_resolvase"/>
</dbReference>
<evidence type="ECO:0000259" key="3">
    <source>
        <dbReference type="PROSITE" id="PS51737"/>
    </source>
</evidence>
<evidence type="ECO:0008006" key="6">
    <source>
        <dbReference type="Google" id="ProtNLM"/>
    </source>
</evidence>
<feature type="non-terminal residue" evidence="4">
    <location>
        <position position="443"/>
    </location>
</feature>
<dbReference type="CDD" id="cd00338">
    <property type="entry name" value="Ser_Recombinase"/>
    <property type="match status" value="1"/>
</dbReference>
<dbReference type="AlphaFoldDB" id="A0A2M7QGV8"/>
<dbReference type="GO" id="GO:0003677">
    <property type="term" value="F:DNA binding"/>
    <property type="evidence" value="ECO:0007669"/>
    <property type="project" value="InterPro"/>
</dbReference>
<dbReference type="PANTHER" id="PTHR30461">
    <property type="entry name" value="DNA-INVERTASE FROM LAMBDOID PROPHAGE"/>
    <property type="match status" value="1"/>
</dbReference>
<sequence>MKKAVIYLRISSDKQIDNTSLETQEERCREYCRQQGLNIIGIIKHEAVSAKGENFQRLDDLLRSCKEYKGRFEVLVVYKLDRFARSTLQHLLLREELKKLNVILRSTSENIDESSQGRCIETVMASFNQLDNDNRRERVKIAMYHRVDEGLWPWAPPVGYFRPKILGVRLGNCEWDPNCAKDIIRLFELYSTSSYTFSSLANLMAKRGISNYKGKRIKFSKQLIQRVLNNPFYIGILKVKDYPIHEGKHKPLISSSLWQKCQDLQNKKSNHAINHRLIENPDFPLRRFTLCGFCNHPLTACWTKGGSGGRYAYYYCVNKNCSKYGVMVKKGDLHDEFFDYLEITKPIKDYLPLFKVVFIGRYKERQNDFKSDFLRKEKEIEQLTQEKKEVAIKGVKGIYPDLTLKEMLSDYEQKILFSKNSLNEFHHEELDLDPMLDKGLQTI</sequence>
<reference evidence="5" key="1">
    <citation type="submission" date="2017-09" db="EMBL/GenBank/DDBJ databases">
        <title>Depth-based differentiation of microbial function through sediment-hosted aquifers and enrichment of novel symbionts in the deep terrestrial subsurface.</title>
        <authorList>
            <person name="Probst A.J."/>
            <person name="Ladd B."/>
            <person name="Jarett J.K."/>
            <person name="Geller-Mcgrath D.E."/>
            <person name="Sieber C.M.K."/>
            <person name="Emerson J.B."/>
            <person name="Anantharaman K."/>
            <person name="Thomas B.C."/>
            <person name="Malmstrom R."/>
            <person name="Stieglmeier M."/>
            <person name="Klingl A."/>
            <person name="Woyke T."/>
            <person name="Ryan C.M."/>
            <person name="Banfield J.F."/>
        </authorList>
    </citation>
    <scope>NUCLEOTIDE SEQUENCE [LARGE SCALE GENOMIC DNA]</scope>
</reference>
<dbReference type="EMBL" id="PFLI01000185">
    <property type="protein sequence ID" value="PIY71577.1"/>
    <property type="molecule type" value="Genomic_DNA"/>
</dbReference>
<dbReference type="Pfam" id="PF00239">
    <property type="entry name" value="Resolvase"/>
    <property type="match status" value="1"/>
</dbReference>
<dbReference type="Pfam" id="PF07508">
    <property type="entry name" value="Recombinase"/>
    <property type="match status" value="1"/>
</dbReference>
<protein>
    <recommendedName>
        <fullName evidence="6">Resolvase/invertase-type recombinase catalytic domain-containing protein</fullName>
    </recommendedName>
</protein>